<keyword evidence="5" id="KW-1185">Reference proteome</keyword>
<dbReference type="SUPFAM" id="SSF56801">
    <property type="entry name" value="Acetyl-CoA synthetase-like"/>
    <property type="match status" value="1"/>
</dbReference>
<dbReference type="Pfam" id="PF13193">
    <property type="entry name" value="AMP-binding_C"/>
    <property type="match status" value="1"/>
</dbReference>
<dbReference type="AlphaFoldDB" id="A0A5C4QP70"/>
<dbReference type="Pfam" id="PF00501">
    <property type="entry name" value="AMP-binding"/>
    <property type="match status" value="1"/>
</dbReference>
<evidence type="ECO:0000259" key="3">
    <source>
        <dbReference type="Pfam" id="PF13193"/>
    </source>
</evidence>
<evidence type="ECO:0000313" key="4">
    <source>
        <dbReference type="EMBL" id="TNH28009.1"/>
    </source>
</evidence>
<dbReference type="InterPro" id="IPR020845">
    <property type="entry name" value="AMP-binding_CS"/>
</dbReference>
<evidence type="ECO:0000259" key="2">
    <source>
        <dbReference type="Pfam" id="PF00501"/>
    </source>
</evidence>
<protein>
    <submittedName>
        <fullName evidence="4">Amino acid adenylation domain-containing protein</fullName>
    </submittedName>
</protein>
<name>A0A5C4QP70_9ACTN</name>
<dbReference type="OrthoDB" id="9803968at2"/>
<gene>
    <name evidence="4" type="ORF">FHG89_16325</name>
</gene>
<organism evidence="4 5">
    <name type="scientific">Micromonospora orduensis</name>
    <dbReference type="NCBI Taxonomy" id="1420891"/>
    <lineage>
        <taxon>Bacteria</taxon>
        <taxon>Bacillati</taxon>
        <taxon>Actinomycetota</taxon>
        <taxon>Actinomycetes</taxon>
        <taxon>Micromonosporales</taxon>
        <taxon>Micromonosporaceae</taxon>
        <taxon>Micromonospora</taxon>
    </lineage>
</organism>
<dbReference type="InterPro" id="IPR010071">
    <property type="entry name" value="AA_adenyl_dom"/>
</dbReference>
<evidence type="ECO:0000256" key="1">
    <source>
        <dbReference type="SAM" id="MobiDB-lite"/>
    </source>
</evidence>
<dbReference type="Gene3D" id="3.30.559.30">
    <property type="entry name" value="Nonribosomal peptide synthetase, condensation domain"/>
    <property type="match status" value="1"/>
</dbReference>
<dbReference type="Gene3D" id="3.30.559.10">
    <property type="entry name" value="Chloramphenicol acetyltransferase-like domain"/>
    <property type="match status" value="1"/>
</dbReference>
<reference evidence="4 5" key="1">
    <citation type="submission" date="2019-06" db="EMBL/GenBank/DDBJ databases">
        <title>Micromonospora ordensis sp. nov., isolated from deep marine sediment.</title>
        <authorList>
            <person name="Veyisoglu A."/>
            <person name="Carro L."/>
            <person name="Klenk H.-P."/>
            <person name="Sahin N."/>
        </authorList>
    </citation>
    <scope>NUCLEOTIDE SEQUENCE [LARGE SCALE GENOMIC DNA]</scope>
    <source>
        <strain evidence="4 5">S2509</strain>
    </source>
</reference>
<dbReference type="Proteomes" id="UP000306145">
    <property type="component" value="Unassembled WGS sequence"/>
</dbReference>
<dbReference type="GO" id="GO:0043041">
    <property type="term" value="P:amino acid activation for nonribosomal peptide biosynthetic process"/>
    <property type="evidence" value="ECO:0007669"/>
    <property type="project" value="TreeGrafter"/>
</dbReference>
<dbReference type="NCBIfam" id="TIGR01733">
    <property type="entry name" value="AA-adenyl-dom"/>
    <property type="match status" value="1"/>
</dbReference>
<dbReference type="InterPro" id="IPR023213">
    <property type="entry name" value="CAT-like_dom_sf"/>
</dbReference>
<dbReference type="InterPro" id="IPR045851">
    <property type="entry name" value="AMP-bd_C_sf"/>
</dbReference>
<dbReference type="SUPFAM" id="SSF52777">
    <property type="entry name" value="CoA-dependent acyltransferases"/>
    <property type="match status" value="2"/>
</dbReference>
<dbReference type="GO" id="GO:0005737">
    <property type="term" value="C:cytoplasm"/>
    <property type="evidence" value="ECO:0007669"/>
    <property type="project" value="TreeGrafter"/>
</dbReference>
<dbReference type="PROSITE" id="PS00455">
    <property type="entry name" value="AMP_BINDING"/>
    <property type="match status" value="1"/>
</dbReference>
<dbReference type="PANTHER" id="PTHR45527">
    <property type="entry name" value="NONRIBOSOMAL PEPTIDE SYNTHETASE"/>
    <property type="match status" value="1"/>
</dbReference>
<dbReference type="GO" id="GO:0044550">
    <property type="term" value="P:secondary metabolite biosynthetic process"/>
    <property type="evidence" value="ECO:0007669"/>
    <property type="project" value="TreeGrafter"/>
</dbReference>
<sequence length="1172" mass="125642">MSDDLSSSKRRPTADQLAWYLAEQTAFWAGGLHHSRAVLVEDDVVPPAVAAACTDLQRRHPMLRRHFQDVDGEPLLVPGDGCPVEFAVAVPRPLATALAVAAADASRPFDLDGRPAIRVVVYPVEGGSTLVVLTIHAVLGGRSVASRLLDELGERYRSTVTGPPWPSADTVAIERDDRGTALDSAPGAPTVAAQPITWPTSRGRGRSDGRSIMTAWSLDESHTALARQFADRAGVSLATVLRCALRVLLLRETGERDIPIGSPRPGGTGDPDVVPEGIQVLHHVLDPSTSVVDTVRAEHAAATRPLDHPDVLGALLSRPLRSERPAGADVQVGFRYDTADGPRTSWAGMATRDIDLPVAHSPYELEFDVTVDGPRVVGAWRGAVGLFDEHTLERMGRSYTTLLHGLVRCPAAPIGDLDVIHPTDRARLAEWEAPTPGVSGTDTLVHLVDRWIRGTPERPAVVMADTVHSYRDLDDAASRVTAALHALRLPPESPVGILVARRVELPALLLGVARAGLAAVPMDPDHPAERLSYIVSDSRCGAVVTDGALPDDRVAALGAPVVSLSDLLAADPAPTDRGPHPDALAYVLYTSGSTGRPKGVAVTHRGLANCLVATRELLGFRPDQSLLAVTTISFDIAMLETFLALVSGGRTILATSAQARNGVELQAALRRYRPDVMQATPMTWRILFATGWPGDPQLIVSCGGDVVPPELASRLVACTKEFWHTYGPTEASMYAVCERLPRGPQTSIVPVGRPLPGVWLRILDDAGSPVPPGVIGELYIGGVGVARGYVGAPGQTAERFVPDPTSPGRRLYRTGDLARWRADGRLELRGRNDRQVKIRGHRIEPDEIESVLNGHPDIAVAAIVVAGKDRESRSIVAFLQPRQAGAGQDLVTRVAAHAREVLPAYMVPASYALLRAMPLTATGKIDRVALARIRPPRQNGAEDDPQTRWVYDAWRTVAGTERPDEAQLAGDLRLAWKLRTHVRRELGVQLRLDDIVTASTAAGQAQRIRQDQLAAGGPPLRWSGRTDRTPLVLLQGDATWPAQAVAEFERWFRVAILDVSDGHGRDVPARLATLDAPGGAVLVARGDLVTGAAEFAHDLRERIGVGPKVLAVEPPAPGHGQKRAPQWVASRDHQLLRAWRATAEDADLVLLAVDDDAAVDWPLLASVVAAMG</sequence>
<dbReference type="RefSeq" id="WP_139585241.1">
    <property type="nucleotide sequence ID" value="NZ_VDFY01000162.1"/>
</dbReference>
<feature type="domain" description="AMP-dependent synthetase/ligase" evidence="2">
    <location>
        <begin position="449"/>
        <end position="789"/>
    </location>
</feature>
<feature type="domain" description="AMP-binding enzyme C-terminal" evidence="3">
    <location>
        <begin position="847"/>
        <end position="924"/>
    </location>
</feature>
<dbReference type="Gene3D" id="3.40.50.12780">
    <property type="entry name" value="N-terminal domain of ligase-like"/>
    <property type="match status" value="1"/>
</dbReference>
<dbReference type="InterPro" id="IPR042099">
    <property type="entry name" value="ANL_N_sf"/>
</dbReference>
<evidence type="ECO:0000313" key="5">
    <source>
        <dbReference type="Proteomes" id="UP000306145"/>
    </source>
</evidence>
<dbReference type="GO" id="GO:0031177">
    <property type="term" value="F:phosphopantetheine binding"/>
    <property type="evidence" value="ECO:0007669"/>
    <property type="project" value="TreeGrafter"/>
</dbReference>
<comment type="caution">
    <text evidence="4">The sequence shown here is derived from an EMBL/GenBank/DDBJ whole genome shotgun (WGS) entry which is preliminary data.</text>
</comment>
<dbReference type="Gene3D" id="3.30.300.30">
    <property type="match status" value="1"/>
</dbReference>
<dbReference type="EMBL" id="VDFY01000162">
    <property type="protein sequence ID" value="TNH28009.1"/>
    <property type="molecule type" value="Genomic_DNA"/>
</dbReference>
<feature type="region of interest" description="Disordered" evidence="1">
    <location>
        <begin position="181"/>
        <end position="208"/>
    </location>
</feature>
<accession>A0A5C4QP70</accession>
<dbReference type="PANTHER" id="PTHR45527:SF1">
    <property type="entry name" value="FATTY ACID SYNTHASE"/>
    <property type="match status" value="1"/>
</dbReference>
<dbReference type="InterPro" id="IPR025110">
    <property type="entry name" value="AMP-bd_C"/>
</dbReference>
<dbReference type="InterPro" id="IPR000873">
    <property type="entry name" value="AMP-dep_synth/lig_dom"/>
</dbReference>
<proteinExistence type="predicted"/>